<accession>A0A413I7T6</accession>
<feature type="chain" id="PRO_5042713998" description="Lipoprotein" evidence="1">
    <location>
        <begin position="18"/>
        <end position="153"/>
    </location>
</feature>
<evidence type="ECO:0008006" key="7">
    <source>
        <dbReference type="Google" id="ProtNLM"/>
    </source>
</evidence>
<dbReference type="PROSITE" id="PS51257">
    <property type="entry name" value="PROKAR_LIPOPROTEIN"/>
    <property type="match status" value="1"/>
</dbReference>
<sequence length="153" mass="17529">MRILGLLLLLAMGLAACRDKGPKTEVVYATDPNVMKVGSKDSAAVKTLVTMFMDRMKSGHPDSALMLLRTAKPDCEPQGLNREGFIEFMKTYRQFPVANYTLEYIKFKNPNNNEIKCRILTSDNTKLNWYFKPVRYLGRWSLCLKDKVDDPLE</sequence>
<dbReference type="AlphaFoldDB" id="A0A413I7T6"/>
<evidence type="ECO:0000313" key="2">
    <source>
        <dbReference type="EMBL" id="MDB9222967.1"/>
    </source>
</evidence>
<evidence type="ECO:0000313" key="6">
    <source>
        <dbReference type="Proteomes" id="UP000284434"/>
    </source>
</evidence>
<name>A0A413I7T6_9BACT</name>
<dbReference type="Proteomes" id="UP001212263">
    <property type="component" value="Unassembled WGS sequence"/>
</dbReference>
<dbReference type="EMBL" id="QSCO01000030">
    <property type="protein sequence ID" value="RGY03932.1"/>
    <property type="molecule type" value="Genomic_DNA"/>
</dbReference>
<dbReference type="RefSeq" id="WP_046451059.1">
    <property type="nucleotide sequence ID" value="NZ_BAABYK010000001.1"/>
</dbReference>
<proteinExistence type="predicted"/>
<evidence type="ECO:0000313" key="3">
    <source>
        <dbReference type="EMBL" id="RGV18841.1"/>
    </source>
</evidence>
<comment type="caution">
    <text evidence="4">The sequence shown here is derived from an EMBL/GenBank/DDBJ whole genome shotgun (WGS) entry which is preliminary data.</text>
</comment>
<evidence type="ECO:0000256" key="1">
    <source>
        <dbReference type="SAM" id="SignalP"/>
    </source>
</evidence>
<feature type="signal peptide" evidence="1">
    <location>
        <begin position="1"/>
        <end position="17"/>
    </location>
</feature>
<keyword evidence="1" id="KW-0732">Signal</keyword>
<dbReference type="Proteomes" id="UP000284434">
    <property type="component" value="Unassembled WGS sequence"/>
</dbReference>
<reference evidence="2" key="2">
    <citation type="submission" date="2023-01" db="EMBL/GenBank/DDBJ databases">
        <title>Human gut microbiome strain richness.</title>
        <authorList>
            <person name="Chen-Liaw A."/>
        </authorList>
    </citation>
    <scope>NUCLEOTIDE SEQUENCE</scope>
    <source>
        <strain evidence="2">RTP21484st1_B7_RTP21484_190118</strain>
    </source>
</reference>
<gene>
    <name evidence="3" type="ORF">DWW24_19255</name>
    <name evidence="4" type="ORF">DXA53_17435</name>
    <name evidence="2" type="ORF">PN645_08105</name>
</gene>
<evidence type="ECO:0000313" key="4">
    <source>
        <dbReference type="EMBL" id="RGY03932.1"/>
    </source>
</evidence>
<dbReference type="EMBL" id="JAQMRD010000008">
    <property type="protein sequence ID" value="MDB9222967.1"/>
    <property type="molecule type" value="Genomic_DNA"/>
</dbReference>
<evidence type="ECO:0000313" key="5">
    <source>
        <dbReference type="Proteomes" id="UP000283426"/>
    </source>
</evidence>
<dbReference type="EMBL" id="QRYW01000054">
    <property type="protein sequence ID" value="RGV18841.1"/>
    <property type="molecule type" value="Genomic_DNA"/>
</dbReference>
<protein>
    <recommendedName>
        <fullName evidence="7">Lipoprotein</fullName>
    </recommendedName>
</protein>
<dbReference type="Proteomes" id="UP000283426">
    <property type="component" value="Unassembled WGS sequence"/>
</dbReference>
<reference evidence="5 6" key="1">
    <citation type="submission" date="2018-08" db="EMBL/GenBank/DDBJ databases">
        <title>A genome reference for cultivated species of the human gut microbiota.</title>
        <authorList>
            <person name="Zou Y."/>
            <person name="Xue W."/>
            <person name="Luo G."/>
        </authorList>
    </citation>
    <scope>NUCLEOTIDE SEQUENCE [LARGE SCALE GENOMIC DNA]</scope>
    <source>
        <strain evidence="3 5">AF14-6AC</strain>
        <strain evidence="4 6">OF03-11</strain>
    </source>
</reference>
<organism evidence="4 6">
    <name type="scientific">Odoribacter splanchnicus</name>
    <dbReference type="NCBI Taxonomy" id="28118"/>
    <lineage>
        <taxon>Bacteria</taxon>
        <taxon>Pseudomonadati</taxon>
        <taxon>Bacteroidota</taxon>
        <taxon>Bacteroidia</taxon>
        <taxon>Bacteroidales</taxon>
        <taxon>Odoribacteraceae</taxon>
        <taxon>Odoribacter</taxon>
    </lineage>
</organism>